<evidence type="ECO:0000256" key="1">
    <source>
        <dbReference type="SAM" id="MobiDB-lite"/>
    </source>
</evidence>
<feature type="region of interest" description="Disordered" evidence="1">
    <location>
        <begin position="89"/>
        <end position="129"/>
    </location>
</feature>
<dbReference type="Proteomes" id="UP001152300">
    <property type="component" value="Unassembled WGS sequence"/>
</dbReference>
<evidence type="ECO:0000313" key="3">
    <source>
        <dbReference type="Proteomes" id="UP001152300"/>
    </source>
</evidence>
<gene>
    <name evidence="2" type="ORF">OCU04_012749</name>
</gene>
<dbReference type="EMBL" id="JAPEIS010000016">
    <property type="protein sequence ID" value="KAJ8058571.1"/>
    <property type="molecule type" value="Genomic_DNA"/>
</dbReference>
<feature type="compositionally biased region" description="Basic and acidic residues" evidence="1">
    <location>
        <begin position="96"/>
        <end position="129"/>
    </location>
</feature>
<accession>A0A9X0A9D3</accession>
<keyword evidence="3" id="KW-1185">Reference proteome</keyword>
<dbReference type="AlphaFoldDB" id="A0A9X0A9D3"/>
<sequence>MLGKRNWFAMQTVIDEIIHDENGNPNNSAEAGLHLELQNFGPEPMVQPGGSLCHSIYIPVATLCSYIELAENRTTMIKQRKGIFDSIEPRVRKRPRESTPPEELDQRRERRFRESEERVVKQAEGRSII</sequence>
<organism evidence="2 3">
    <name type="scientific">Sclerotinia nivalis</name>
    <dbReference type="NCBI Taxonomy" id="352851"/>
    <lineage>
        <taxon>Eukaryota</taxon>
        <taxon>Fungi</taxon>
        <taxon>Dikarya</taxon>
        <taxon>Ascomycota</taxon>
        <taxon>Pezizomycotina</taxon>
        <taxon>Leotiomycetes</taxon>
        <taxon>Helotiales</taxon>
        <taxon>Sclerotiniaceae</taxon>
        <taxon>Sclerotinia</taxon>
    </lineage>
</organism>
<reference evidence="2" key="1">
    <citation type="submission" date="2022-11" db="EMBL/GenBank/DDBJ databases">
        <title>Genome Resource of Sclerotinia nivalis Strain SnTB1, a Plant Pathogen Isolated from American Ginseng.</title>
        <authorList>
            <person name="Fan S."/>
        </authorList>
    </citation>
    <scope>NUCLEOTIDE SEQUENCE</scope>
    <source>
        <strain evidence="2">SnTB1</strain>
    </source>
</reference>
<protein>
    <submittedName>
        <fullName evidence="2">Uncharacterized protein</fullName>
    </submittedName>
</protein>
<proteinExistence type="predicted"/>
<name>A0A9X0A9D3_9HELO</name>
<comment type="caution">
    <text evidence="2">The sequence shown here is derived from an EMBL/GenBank/DDBJ whole genome shotgun (WGS) entry which is preliminary data.</text>
</comment>
<dbReference type="OrthoDB" id="3485856at2759"/>
<evidence type="ECO:0000313" key="2">
    <source>
        <dbReference type="EMBL" id="KAJ8058571.1"/>
    </source>
</evidence>